<sequence length="73" mass="8173">MQSPDTNSFNTRHSDQGTDLEDNDVILSDIDDITNEFLGFEFYDEPDAYLTVDTIGTDVSMDGADEKVVYNTV</sequence>
<proteinExistence type="predicted"/>
<evidence type="ECO:0000256" key="1">
    <source>
        <dbReference type="SAM" id="MobiDB-lite"/>
    </source>
</evidence>
<evidence type="ECO:0000313" key="2">
    <source>
        <dbReference type="EMBL" id="KAJ8031462.1"/>
    </source>
</evidence>
<evidence type="ECO:0000313" key="3">
    <source>
        <dbReference type="Proteomes" id="UP001152320"/>
    </source>
</evidence>
<dbReference type="Proteomes" id="UP001152320">
    <property type="component" value="Chromosome 12"/>
</dbReference>
<dbReference type="AlphaFoldDB" id="A0A9Q1BRG2"/>
<feature type="region of interest" description="Disordered" evidence="1">
    <location>
        <begin position="1"/>
        <end position="22"/>
    </location>
</feature>
<accession>A0A9Q1BRG2</accession>
<keyword evidence="3" id="KW-1185">Reference proteome</keyword>
<protein>
    <submittedName>
        <fullName evidence="2">Uncharacterized protein</fullName>
    </submittedName>
</protein>
<reference evidence="2" key="1">
    <citation type="submission" date="2021-10" db="EMBL/GenBank/DDBJ databases">
        <title>Tropical sea cucumber genome reveals ecological adaptation and Cuvierian tubules defense mechanism.</title>
        <authorList>
            <person name="Chen T."/>
        </authorList>
    </citation>
    <scope>NUCLEOTIDE SEQUENCE</scope>
    <source>
        <strain evidence="2">Nanhai2018</strain>
        <tissue evidence="2">Muscle</tissue>
    </source>
</reference>
<feature type="compositionally biased region" description="Polar residues" evidence="1">
    <location>
        <begin position="1"/>
        <end position="11"/>
    </location>
</feature>
<comment type="caution">
    <text evidence="2">The sequence shown here is derived from an EMBL/GenBank/DDBJ whole genome shotgun (WGS) entry which is preliminary data.</text>
</comment>
<name>A0A9Q1BRG2_HOLLE</name>
<dbReference type="EMBL" id="JAIZAY010000012">
    <property type="protein sequence ID" value="KAJ8031462.1"/>
    <property type="molecule type" value="Genomic_DNA"/>
</dbReference>
<gene>
    <name evidence="2" type="ORF">HOLleu_24658</name>
</gene>
<organism evidence="2 3">
    <name type="scientific">Holothuria leucospilota</name>
    <name type="common">Black long sea cucumber</name>
    <name type="synonym">Mertensiothuria leucospilota</name>
    <dbReference type="NCBI Taxonomy" id="206669"/>
    <lineage>
        <taxon>Eukaryota</taxon>
        <taxon>Metazoa</taxon>
        <taxon>Echinodermata</taxon>
        <taxon>Eleutherozoa</taxon>
        <taxon>Echinozoa</taxon>
        <taxon>Holothuroidea</taxon>
        <taxon>Aspidochirotacea</taxon>
        <taxon>Aspidochirotida</taxon>
        <taxon>Holothuriidae</taxon>
        <taxon>Holothuria</taxon>
    </lineage>
</organism>